<keyword evidence="1" id="KW-0732">Signal</keyword>
<keyword evidence="3" id="KW-1185">Reference proteome</keyword>
<feature type="chain" id="PRO_5040787712" evidence="1">
    <location>
        <begin position="22"/>
        <end position="420"/>
    </location>
</feature>
<organism evidence="2 3">
    <name type="scientific">Actinoallomurus iriomotensis</name>
    <dbReference type="NCBI Taxonomy" id="478107"/>
    <lineage>
        <taxon>Bacteria</taxon>
        <taxon>Bacillati</taxon>
        <taxon>Actinomycetota</taxon>
        <taxon>Actinomycetes</taxon>
        <taxon>Streptosporangiales</taxon>
        <taxon>Thermomonosporaceae</taxon>
        <taxon>Actinoallomurus</taxon>
    </lineage>
</organism>
<reference evidence="2" key="1">
    <citation type="submission" date="2023-03" db="EMBL/GenBank/DDBJ databases">
        <title>Actinoallomurus iriomotensis NBRC 103684.</title>
        <authorList>
            <person name="Ichikawa N."/>
            <person name="Sato H."/>
            <person name="Tonouchi N."/>
        </authorList>
    </citation>
    <scope>NUCLEOTIDE SEQUENCE</scope>
    <source>
        <strain evidence="2">NBRC 103684</strain>
    </source>
</reference>
<dbReference type="Proteomes" id="UP001165074">
    <property type="component" value="Unassembled WGS sequence"/>
</dbReference>
<dbReference type="RefSeq" id="WP_285568368.1">
    <property type="nucleotide sequence ID" value="NZ_BSTJ01000003.1"/>
</dbReference>
<sequence>MKKLSAVLALCVVGVAMTACGSGSSGSGDKVHLTFWTHTHPPMIALNKKLIAEYEKAHPNVTIDYQQIPNTDFNTKMLTSLSNGSGPDVINMDDVALRGDYIPKRLLAPMDSAAQTAAEGRYLPNTLDGAKGPDGKVYGLPTEFNATAFAINKAAFKKAGLDPADPPKTWDDVAADGKKLIAAGQGGFNFLYLSAGQYTQQLQILLNETGGRIVSDDGKKATIDQPLGVQALELWNTLVNKDKLGDPHTASHDATAPFADFEAGKTSMTVMYPWGVGQIAQDNPKTYKNMEVVPLPQVDPSKPNGRWYGYYMAVNKASKHQAEAWKFIDYVTSQNQRWLTDVNFIQPVKDWSSSPAAAKVPFLKVWEQAYQQGRFDEVAPHWAEVQDAIKTAIESTVLDGKPAGSTLKQAADTINQSLSE</sequence>
<dbReference type="PROSITE" id="PS51257">
    <property type="entry name" value="PROKAR_LIPOPROTEIN"/>
    <property type="match status" value="1"/>
</dbReference>
<name>A0A9W6S1L9_9ACTN</name>
<comment type="caution">
    <text evidence="2">The sequence shown here is derived from an EMBL/GenBank/DDBJ whole genome shotgun (WGS) entry which is preliminary data.</text>
</comment>
<dbReference type="SUPFAM" id="SSF53850">
    <property type="entry name" value="Periplasmic binding protein-like II"/>
    <property type="match status" value="1"/>
</dbReference>
<dbReference type="InterPro" id="IPR006059">
    <property type="entry name" value="SBP"/>
</dbReference>
<feature type="signal peptide" evidence="1">
    <location>
        <begin position="1"/>
        <end position="21"/>
    </location>
</feature>
<dbReference type="PANTHER" id="PTHR43649">
    <property type="entry name" value="ARABINOSE-BINDING PROTEIN-RELATED"/>
    <property type="match status" value="1"/>
</dbReference>
<dbReference type="Gene3D" id="3.40.190.10">
    <property type="entry name" value="Periplasmic binding protein-like II"/>
    <property type="match status" value="1"/>
</dbReference>
<dbReference type="Pfam" id="PF01547">
    <property type="entry name" value="SBP_bac_1"/>
    <property type="match status" value="1"/>
</dbReference>
<dbReference type="PANTHER" id="PTHR43649:SF12">
    <property type="entry name" value="DIACETYLCHITOBIOSE BINDING PROTEIN DASA"/>
    <property type="match status" value="1"/>
</dbReference>
<protein>
    <submittedName>
        <fullName evidence="2">ABC transporter substrate-binding protein</fullName>
    </submittedName>
</protein>
<accession>A0A9W6S1L9</accession>
<dbReference type="AlphaFoldDB" id="A0A9W6S1L9"/>
<evidence type="ECO:0000313" key="3">
    <source>
        <dbReference type="Proteomes" id="UP001165074"/>
    </source>
</evidence>
<evidence type="ECO:0000313" key="2">
    <source>
        <dbReference type="EMBL" id="GLY83770.1"/>
    </source>
</evidence>
<dbReference type="InterPro" id="IPR050490">
    <property type="entry name" value="Bact_solute-bd_prot1"/>
</dbReference>
<proteinExistence type="predicted"/>
<dbReference type="EMBL" id="BSTK01000002">
    <property type="protein sequence ID" value="GLY83770.1"/>
    <property type="molecule type" value="Genomic_DNA"/>
</dbReference>
<gene>
    <name evidence="2" type="ORF">Airi02_016990</name>
</gene>
<evidence type="ECO:0000256" key="1">
    <source>
        <dbReference type="SAM" id="SignalP"/>
    </source>
</evidence>